<dbReference type="InterPro" id="IPR002018">
    <property type="entry name" value="CarbesteraseB"/>
</dbReference>
<dbReference type="SUPFAM" id="SSF53474">
    <property type="entry name" value="alpha/beta-Hydrolases"/>
    <property type="match status" value="1"/>
</dbReference>
<feature type="non-terminal residue" evidence="4">
    <location>
        <position position="1"/>
    </location>
</feature>
<comment type="similarity">
    <text evidence="1 3">Belongs to the type-B carboxylesterase/lipase family.</text>
</comment>
<dbReference type="Pfam" id="PF00135">
    <property type="entry name" value="COesterase"/>
    <property type="match status" value="1"/>
</dbReference>
<keyword evidence="5" id="KW-1185">Reference proteome</keyword>
<evidence type="ECO:0000313" key="5">
    <source>
        <dbReference type="Proteomes" id="UP000749559"/>
    </source>
</evidence>
<dbReference type="OrthoDB" id="3200163at2759"/>
<dbReference type="AlphaFoldDB" id="A0A8J1UNM4"/>
<dbReference type="EMBL" id="CAIIXF020000003">
    <property type="protein sequence ID" value="CAH1780430.1"/>
    <property type="molecule type" value="Genomic_DNA"/>
</dbReference>
<dbReference type="InterPro" id="IPR029058">
    <property type="entry name" value="AB_hydrolase_fold"/>
</dbReference>
<dbReference type="PROSITE" id="PS00122">
    <property type="entry name" value="CARBOXYLESTERASE_B_1"/>
    <property type="match status" value="1"/>
</dbReference>
<protein>
    <recommendedName>
        <fullName evidence="3">Carboxylic ester hydrolase</fullName>
        <ecNumber evidence="3">3.1.1.-</ecNumber>
    </recommendedName>
</protein>
<keyword evidence="2 3" id="KW-0378">Hydrolase</keyword>
<sequence length="550" mass="62170">ALFPQNVLTEDVDLNPEVQTENGRVRGTVHYTINSTKPVYTFYSIPYAKAPIAHACVENGPVVEMMLNTPLALDNRIPMPQRFDIYSEDCLELDVYTPNTKGKLPVLFWIHGGGFNLGSGHIFNGTALCTFTDLVVVSINYRTAQLGFLSSGDDHLPGNMGFFDQVMALEWTKTNIHAFGGDPDRITLAGESAGSWSVSAHLVSPLSKHLFRRAILQSGAITTDKIINEHPRKRFDDVVGQIGCANETLEDTIECLRTISIDEISKVGPSFQSDWPTVDGEFLPEHPKSLYPKTDFSDKDVLAGVTADEGFILLSIPLDVDQIPANMNNPYGRFILDIQRGLTIYMKDDAITIKRVEKIAKQYLKRNLKKTKKKQLKNNYSSEIQELLSETAIDVISHFTMYFPTLNMTRTIKANGGRAYFYLFSHTPSFAPMERPAYVESTHLDDVYFLFGTGFLDVWVDEEKGYVFNEAEKEFSKQMMQYWANFAATGTPNGENLPTWPEFEFDTQQYSVLKPNPSSSQIVLQAKFKYWKQFMARIEAEREASQYESM</sequence>
<accession>A0A8J1UNM4</accession>
<dbReference type="GO" id="GO:0016787">
    <property type="term" value="F:hydrolase activity"/>
    <property type="evidence" value="ECO:0007669"/>
    <property type="project" value="UniProtKB-KW"/>
</dbReference>
<reference evidence="4" key="1">
    <citation type="submission" date="2022-03" db="EMBL/GenBank/DDBJ databases">
        <authorList>
            <person name="Martin C."/>
        </authorList>
    </citation>
    <scope>NUCLEOTIDE SEQUENCE</scope>
</reference>
<evidence type="ECO:0000313" key="4">
    <source>
        <dbReference type="EMBL" id="CAH1780430.1"/>
    </source>
</evidence>
<name>A0A8J1UNM4_OWEFU</name>
<proteinExistence type="inferred from homology"/>
<evidence type="ECO:0000256" key="2">
    <source>
        <dbReference type="ARBA" id="ARBA00022801"/>
    </source>
</evidence>
<dbReference type="PANTHER" id="PTHR11559">
    <property type="entry name" value="CARBOXYLESTERASE"/>
    <property type="match status" value="1"/>
</dbReference>
<dbReference type="InterPro" id="IPR019826">
    <property type="entry name" value="Carboxylesterase_B_AS"/>
</dbReference>
<evidence type="ECO:0000256" key="3">
    <source>
        <dbReference type="RuleBase" id="RU361235"/>
    </source>
</evidence>
<comment type="caution">
    <text evidence="4">The sequence shown here is derived from an EMBL/GenBank/DDBJ whole genome shotgun (WGS) entry which is preliminary data.</text>
</comment>
<gene>
    <name evidence="4" type="ORF">OFUS_LOCUS7126</name>
</gene>
<evidence type="ECO:0000256" key="1">
    <source>
        <dbReference type="ARBA" id="ARBA00005964"/>
    </source>
</evidence>
<dbReference type="EC" id="3.1.1.-" evidence="3"/>
<organism evidence="4 5">
    <name type="scientific">Owenia fusiformis</name>
    <name type="common">Polychaete worm</name>
    <dbReference type="NCBI Taxonomy" id="6347"/>
    <lineage>
        <taxon>Eukaryota</taxon>
        <taxon>Metazoa</taxon>
        <taxon>Spiralia</taxon>
        <taxon>Lophotrochozoa</taxon>
        <taxon>Annelida</taxon>
        <taxon>Polychaeta</taxon>
        <taxon>Sedentaria</taxon>
        <taxon>Canalipalpata</taxon>
        <taxon>Sabellida</taxon>
        <taxon>Oweniida</taxon>
        <taxon>Oweniidae</taxon>
        <taxon>Owenia</taxon>
    </lineage>
</organism>
<dbReference type="Gene3D" id="3.40.50.1820">
    <property type="entry name" value="alpha/beta hydrolase"/>
    <property type="match status" value="1"/>
</dbReference>
<dbReference type="InterPro" id="IPR050309">
    <property type="entry name" value="Type-B_Carboxylest/Lipase"/>
</dbReference>
<dbReference type="Proteomes" id="UP000749559">
    <property type="component" value="Unassembled WGS sequence"/>
</dbReference>